<name>A0A6G1GQN7_9PEZI</name>
<reference evidence="1" key="1">
    <citation type="journal article" date="2020" name="Stud. Mycol.">
        <title>101 Dothideomycetes genomes: a test case for predicting lifestyles and emergence of pathogens.</title>
        <authorList>
            <person name="Haridas S."/>
            <person name="Albert R."/>
            <person name="Binder M."/>
            <person name="Bloem J."/>
            <person name="Labutti K."/>
            <person name="Salamov A."/>
            <person name="Andreopoulos B."/>
            <person name="Baker S."/>
            <person name="Barry K."/>
            <person name="Bills G."/>
            <person name="Bluhm B."/>
            <person name="Cannon C."/>
            <person name="Castanera R."/>
            <person name="Culley D."/>
            <person name="Daum C."/>
            <person name="Ezra D."/>
            <person name="Gonzalez J."/>
            <person name="Henrissat B."/>
            <person name="Kuo A."/>
            <person name="Liang C."/>
            <person name="Lipzen A."/>
            <person name="Lutzoni F."/>
            <person name="Magnuson J."/>
            <person name="Mondo S."/>
            <person name="Nolan M."/>
            <person name="Ohm R."/>
            <person name="Pangilinan J."/>
            <person name="Park H.-J."/>
            <person name="Ramirez L."/>
            <person name="Alfaro M."/>
            <person name="Sun H."/>
            <person name="Tritt A."/>
            <person name="Yoshinaga Y."/>
            <person name="Zwiers L.-H."/>
            <person name="Turgeon B."/>
            <person name="Goodwin S."/>
            <person name="Spatafora J."/>
            <person name="Crous P."/>
            <person name="Grigoriev I."/>
        </authorList>
    </citation>
    <scope>NUCLEOTIDE SEQUENCE</scope>
    <source>
        <strain evidence="1">CBS 113979</strain>
    </source>
</reference>
<proteinExistence type="predicted"/>
<evidence type="ECO:0000313" key="2">
    <source>
        <dbReference type="Proteomes" id="UP000800041"/>
    </source>
</evidence>
<dbReference type="InterPro" id="IPR011008">
    <property type="entry name" value="Dimeric_a/b-barrel"/>
</dbReference>
<gene>
    <name evidence="1" type="ORF">K402DRAFT_383518</name>
</gene>
<evidence type="ECO:0000313" key="1">
    <source>
        <dbReference type="EMBL" id="KAF1983048.1"/>
    </source>
</evidence>
<organism evidence="1 2">
    <name type="scientific">Aulographum hederae CBS 113979</name>
    <dbReference type="NCBI Taxonomy" id="1176131"/>
    <lineage>
        <taxon>Eukaryota</taxon>
        <taxon>Fungi</taxon>
        <taxon>Dikarya</taxon>
        <taxon>Ascomycota</taxon>
        <taxon>Pezizomycotina</taxon>
        <taxon>Dothideomycetes</taxon>
        <taxon>Pleosporomycetidae</taxon>
        <taxon>Aulographales</taxon>
        <taxon>Aulographaceae</taxon>
    </lineage>
</organism>
<dbReference type="Proteomes" id="UP000800041">
    <property type="component" value="Unassembled WGS sequence"/>
</dbReference>
<sequence length="232" mass="26146">MSYLLLAYSTPTHPSLSDSDFNTWYTTHHITDVLSSSLADLAIRYKSLDQDARYRYLAAYRVADPTFMADAEKMARIPDAHEMLPGKEEGTGGGRWADVADAKVLLYERVQTFEGEGGSGKGQGLAVVGFDPADGQDDDFDHWYRNEHLGKLSKCTGYLRTTRYKLLPGPDGKLDGVPYIAMHEYETTNFPEEQIKETVGTEWSKKHIQGAKKFERGLWEYIVDAGKTDEKF</sequence>
<dbReference type="OrthoDB" id="2851338at2759"/>
<accession>A0A6G1GQN7</accession>
<protein>
    <recommendedName>
        <fullName evidence="3">EthD domain-containing protein</fullName>
    </recommendedName>
</protein>
<dbReference type="EMBL" id="ML977178">
    <property type="protein sequence ID" value="KAF1983048.1"/>
    <property type="molecule type" value="Genomic_DNA"/>
</dbReference>
<evidence type="ECO:0008006" key="3">
    <source>
        <dbReference type="Google" id="ProtNLM"/>
    </source>
</evidence>
<dbReference type="AlphaFoldDB" id="A0A6G1GQN7"/>
<keyword evidence="2" id="KW-1185">Reference proteome</keyword>
<dbReference type="SUPFAM" id="SSF54909">
    <property type="entry name" value="Dimeric alpha+beta barrel"/>
    <property type="match status" value="1"/>
</dbReference>